<feature type="repeat" description="ANK" evidence="7">
    <location>
        <begin position="146"/>
        <end position="178"/>
    </location>
</feature>
<reference evidence="8" key="3">
    <citation type="submission" date="2023-05" db="EMBL/GenBank/DDBJ databases">
        <authorList>
            <person name="Smith C.H."/>
        </authorList>
    </citation>
    <scope>NUCLEOTIDE SEQUENCE</scope>
    <source>
        <strain evidence="8">CHS0354</strain>
        <tissue evidence="8">Mantle</tissue>
    </source>
</reference>
<keyword evidence="3" id="KW-0833">Ubl conjugation pathway</keyword>
<dbReference type="SUPFAM" id="SSF48403">
    <property type="entry name" value="Ankyrin repeat"/>
    <property type="match status" value="2"/>
</dbReference>
<keyword evidence="4 7" id="KW-0040">ANK repeat</keyword>
<comment type="similarity">
    <text evidence="5">Belongs to the fem-1 family.</text>
</comment>
<evidence type="ECO:0000256" key="2">
    <source>
        <dbReference type="ARBA" id="ARBA00022737"/>
    </source>
</evidence>
<dbReference type="Gene3D" id="1.25.40.20">
    <property type="entry name" value="Ankyrin repeat-containing domain"/>
    <property type="match status" value="2"/>
</dbReference>
<dbReference type="PANTHER" id="PTHR24173:SF78">
    <property type="entry name" value="PROTEIN FEM-1 HOMOLOG B"/>
    <property type="match status" value="1"/>
</dbReference>
<feature type="repeat" description="ANK" evidence="7">
    <location>
        <begin position="497"/>
        <end position="537"/>
    </location>
</feature>
<dbReference type="InterPro" id="IPR036770">
    <property type="entry name" value="Ankyrin_rpt-contain_sf"/>
</dbReference>
<reference evidence="8" key="2">
    <citation type="journal article" date="2021" name="Genome Biol. Evol.">
        <title>Developing a high-quality reference genome for a parasitic bivalve with doubly uniparental inheritance (Bivalvia: Unionida).</title>
        <authorList>
            <person name="Smith C.H."/>
        </authorList>
    </citation>
    <scope>NUCLEOTIDE SEQUENCE</scope>
    <source>
        <strain evidence="8">CHS0354</strain>
        <tissue evidence="8">Mantle</tissue>
    </source>
</reference>
<organism evidence="8 9">
    <name type="scientific">Potamilus streckersoni</name>
    <dbReference type="NCBI Taxonomy" id="2493646"/>
    <lineage>
        <taxon>Eukaryota</taxon>
        <taxon>Metazoa</taxon>
        <taxon>Spiralia</taxon>
        <taxon>Lophotrochozoa</taxon>
        <taxon>Mollusca</taxon>
        <taxon>Bivalvia</taxon>
        <taxon>Autobranchia</taxon>
        <taxon>Heteroconchia</taxon>
        <taxon>Palaeoheterodonta</taxon>
        <taxon>Unionida</taxon>
        <taxon>Unionoidea</taxon>
        <taxon>Unionidae</taxon>
        <taxon>Ambleminae</taxon>
        <taxon>Lampsilini</taxon>
        <taxon>Potamilus</taxon>
    </lineage>
</organism>
<evidence type="ECO:0000256" key="5">
    <source>
        <dbReference type="ARBA" id="ARBA00038500"/>
    </source>
</evidence>
<feature type="non-terminal residue" evidence="8">
    <location>
        <position position="1"/>
    </location>
</feature>
<dbReference type="Pfam" id="PF00023">
    <property type="entry name" value="Ank"/>
    <property type="match status" value="1"/>
</dbReference>
<evidence type="ECO:0000256" key="7">
    <source>
        <dbReference type="PROSITE-ProRule" id="PRU00023"/>
    </source>
</evidence>
<keyword evidence="2" id="KW-0677">Repeat</keyword>
<accession>A0AAE0SKY8</accession>
<evidence type="ECO:0000256" key="6">
    <source>
        <dbReference type="ARBA" id="ARBA00072197"/>
    </source>
</evidence>
<dbReference type="PROSITE" id="PS50088">
    <property type="entry name" value="ANK_REPEAT"/>
    <property type="match status" value="3"/>
</dbReference>
<dbReference type="Proteomes" id="UP001195483">
    <property type="component" value="Unassembled WGS sequence"/>
</dbReference>
<proteinExistence type="inferred from homology"/>
<dbReference type="InterPro" id="IPR002110">
    <property type="entry name" value="Ankyrin_rpt"/>
</dbReference>
<dbReference type="Pfam" id="PF12796">
    <property type="entry name" value="Ank_2"/>
    <property type="match status" value="2"/>
</dbReference>
<dbReference type="EMBL" id="JAEAOA010000884">
    <property type="protein sequence ID" value="KAK3593787.1"/>
    <property type="molecule type" value="Genomic_DNA"/>
</dbReference>
<evidence type="ECO:0000313" key="8">
    <source>
        <dbReference type="EMBL" id="KAK3593787.1"/>
    </source>
</evidence>
<feature type="repeat" description="ANK" evidence="7">
    <location>
        <begin position="48"/>
        <end position="80"/>
    </location>
</feature>
<dbReference type="PANTHER" id="PTHR24173">
    <property type="entry name" value="ANKYRIN REPEAT CONTAINING"/>
    <property type="match status" value="1"/>
</dbReference>
<dbReference type="GO" id="GO:0005737">
    <property type="term" value="C:cytoplasm"/>
    <property type="evidence" value="ECO:0007669"/>
    <property type="project" value="UniProtKB-SubCell"/>
</dbReference>
<name>A0AAE0SKY8_9BIVA</name>
<comment type="pathway">
    <text evidence="1">Protein modification; protein ubiquitination.</text>
</comment>
<dbReference type="AlphaFoldDB" id="A0AAE0SKY8"/>
<evidence type="ECO:0000313" key="9">
    <source>
        <dbReference type="Proteomes" id="UP001195483"/>
    </source>
</evidence>
<comment type="caution">
    <text evidence="8">The sequence shown here is derived from an EMBL/GenBank/DDBJ whole genome shotgun (WGS) entry which is preliminary data.</text>
</comment>
<sequence>VRHEGQWTTPLLITVRNGRENVTRFLLEMGKIEVDTTGTVVINKEITKSASPLWCAARLGNFALVQLLVENGADVNHKTSLSSTPLNAACHNSVIMVKYLIDKGADSSLTDSNGYDLLLNSFVCGSKDVFDYLLSRNMDLSAQDKQGCTLLHKAAEKGNVAMVDRLLKAGVAITKTKVGHTSLIVAAEYKQSDVVEHFIKTSLCSRQEKIDALELLGATFGCHPENQDSRKAMDYFRRAMKERFSEGMEPLTKSDIHTVEAYGILKESESLSDLESLSRDKDTLYSESLAVRERILGPLCFTVPCFISEYGTMCGNNGKYEQCISLWMHSIPMFIRQRKPPFDTFVLLLQIFSEMFAIERKPEFKTVLACLDLVTEETQVQLEKSEEKPHIDEEDDDKMPYHPSSVSILQVGLFFMVTGLKLAVTEEDKNLLKQSTKKLVDERANCGGYTLLHYAVDFETGTLNNTIRTLVSFPNADLCALLLESGADEDVNSSNQQGRGPLHLIARYSNSVTDLQCLRRILNLLIEHGAHIDASDNEGRTPLEVCATTVAEVILRRHQRNITLKCLAARILRALKIQVGDGISSELNNFIKMH</sequence>
<reference evidence="8" key="1">
    <citation type="journal article" date="2021" name="Genome Biol. Evol.">
        <title>A High-Quality Reference Genome for a Parasitic Bivalve with Doubly Uniparental Inheritance (Bivalvia: Unionida).</title>
        <authorList>
            <person name="Smith C.H."/>
        </authorList>
    </citation>
    <scope>NUCLEOTIDE SEQUENCE</scope>
    <source>
        <strain evidence="8">CHS0354</strain>
    </source>
</reference>
<dbReference type="PROSITE" id="PS50297">
    <property type="entry name" value="ANK_REP_REGION"/>
    <property type="match status" value="3"/>
</dbReference>
<evidence type="ECO:0000256" key="3">
    <source>
        <dbReference type="ARBA" id="ARBA00022786"/>
    </source>
</evidence>
<gene>
    <name evidence="8" type="ORF">CHS0354_014329</name>
</gene>
<keyword evidence="9" id="KW-1185">Reference proteome</keyword>
<protein>
    <recommendedName>
        <fullName evidence="6">Protein fem-1 homolog B</fullName>
    </recommendedName>
</protein>
<evidence type="ECO:0000256" key="1">
    <source>
        <dbReference type="ARBA" id="ARBA00004906"/>
    </source>
</evidence>
<dbReference type="SMART" id="SM00248">
    <property type="entry name" value="ANK"/>
    <property type="match status" value="8"/>
</dbReference>
<evidence type="ECO:0000256" key="4">
    <source>
        <dbReference type="ARBA" id="ARBA00023043"/>
    </source>
</evidence>